<dbReference type="PANTHER" id="PTHR31689">
    <property type="entry name" value="DIAMINOPIMELATE EPIMERASE, CHLOROPLASTIC"/>
    <property type="match status" value="1"/>
</dbReference>
<dbReference type="HAMAP" id="MF_00197">
    <property type="entry name" value="DAP_epimerase"/>
    <property type="match status" value="1"/>
</dbReference>
<evidence type="ECO:0000256" key="7">
    <source>
        <dbReference type="ARBA" id="ARBA00051712"/>
    </source>
</evidence>
<dbReference type="AlphaFoldDB" id="A0A645D2W3"/>
<proteinExistence type="inferred from homology"/>
<dbReference type="NCBIfam" id="TIGR00652">
    <property type="entry name" value="DapF"/>
    <property type="match status" value="1"/>
</dbReference>
<gene>
    <name evidence="8" type="primary">dapF_37</name>
    <name evidence="8" type="ORF">SDC9_130472</name>
</gene>
<dbReference type="GO" id="GO:0008837">
    <property type="term" value="F:diaminopimelate epimerase activity"/>
    <property type="evidence" value="ECO:0007669"/>
    <property type="project" value="UniProtKB-EC"/>
</dbReference>
<protein>
    <recommendedName>
        <fullName evidence="3">diaminopimelate epimerase</fullName>
        <ecNumber evidence="3">5.1.1.7</ecNumber>
    </recommendedName>
</protein>
<sequence length="278" mass="29884">MNSIKFTKMHGAGNNFIVLEDMDNRFKDLNLLAKVLCDKAFGIGGDGILVVKKSNTADIDMVIINADGSYAAMCGNGIRCFAKYVYENGIVNKELINIGTGDGIKIAKLVVKDGVVSEVTIDMGTPSFEPDKIPALTDKPIVNKTINIQGKDYILNTMLMGVPHTVIIDKLNNYQVEEGKLIEKLGIFPEGTNVNFCEVITKEEIKVKTWERGAGATLACGTGACASVIACNNLGLVVDKVLVHIPGGTLKIEVTQNGVMMTGPAVKVFQGETLEMNI</sequence>
<dbReference type="InterPro" id="IPR001653">
    <property type="entry name" value="DAP_epimerase_DapF"/>
</dbReference>
<keyword evidence="6 8" id="KW-0413">Isomerase</keyword>
<accession>A0A645D2W3</accession>
<dbReference type="PROSITE" id="PS01326">
    <property type="entry name" value="DAP_EPIMERASE"/>
    <property type="match status" value="1"/>
</dbReference>
<dbReference type="SUPFAM" id="SSF54506">
    <property type="entry name" value="Diaminopimelate epimerase-like"/>
    <property type="match status" value="2"/>
</dbReference>
<dbReference type="Gene3D" id="3.10.310.10">
    <property type="entry name" value="Diaminopimelate Epimerase, Chain A, domain 1"/>
    <property type="match status" value="2"/>
</dbReference>
<dbReference type="Pfam" id="PF01678">
    <property type="entry name" value="DAP_epimerase"/>
    <property type="match status" value="2"/>
</dbReference>
<dbReference type="EMBL" id="VSSQ01032211">
    <property type="protein sequence ID" value="MPM83408.1"/>
    <property type="molecule type" value="Genomic_DNA"/>
</dbReference>
<keyword evidence="4" id="KW-0028">Amino-acid biosynthesis</keyword>
<name>A0A645D2W3_9ZZZZ</name>
<comment type="catalytic activity">
    <reaction evidence="7">
        <text>(2S,6S)-2,6-diaminopimelate = meso-2,6-diaminopimelate</text>
        <dbReference type="Rhea" id="RHEA:15393"/>
        <dbReference type="ChEBI" id="CHEBI:57609"/>
        <dbReference type="ChEBI" id="CHEBI:57791"/>
        <dbReference type="EC" id="5.1.1.7"/>
    </reaction>
</comment>
<evidence type="ECO:0000256" key="6">
    <source>
        <dbReference type="ARBA" id="ARBA00023235"/>
    </source>
</evidence>
<comment type="pathway">
    <text evidence="1">Amino-acid biosynthesis; L-lysine biosynthesis via DAP pathway; DL-2,6-diaminopimelate from LL-2,6-diaminopimelate: step 1/1.</text>
</comment>
<dbReference type="InterPro" id="IPR018510">
    <property type="entry name" value="DAP_epimerase_AS"/>
</dbReference>
<dbReference type="GO" id="GO:0005829">
    <property type="term" value="C:cytosol"/>
    <property type="evidence" value="ECO:0007669"/>
    <property type="project" value="TreeGrafter"/>
</dbReference>
<keyword evidence="5" id="KW-0457">Lysine biosynthesis</keyword>
<organism evidence="8">
    <name type="scientific">bioreactor metagenome</name>
    <dbReference type="NCBI Taxonomy" id="1076179"/>
    <lineage>
        <taxon>unclassified sequences</taxon>
        <taxon>metagenomes</taxon>
        <taxon>ecological metagenomes</taxon>
    </lineage>
</organism>
<dbReference type="GO" id="GO:0009089">
    <property type="term" value="P:lysine biosynthetic process via diaminopimelate"/>
    <property type="evidence" value="ECO:0007669"/>
    <property type="project" value="UniProtKB-UniPathway"/>
</dbReference>
<reference evidence="8" key="1">
    <citation type="submission" date="2019-08" db="EMBL/GenBank/DDBJ databases">
        <authorList>
            <person name="Kucharzyk K."/>
            <person name="Murdoch R.W."/>
            <person name="Higgins S."/>
            <person name="Loffler F."/>
        </authorList>
    </citation>
    <scope>NUCLEOTIDE SEQUENCE</scope>
</reference>
<dbReference type="UniPathway" id="UPA00034">
    <property type="reaction ID" value="UER00025"/>
</dbReference>
<dbReference type="PANTHER" id="PTHR31689:SF0">
    <property type="entry name" value="DIAMINOPIMELATE EPIMERASE"/>
    <property type="match status" value="1"/>
</dbReference>
<comment type="similarity">
    <text evidence="2">Belongs to the diaminopimelate epimerase family.</text>
</comment>
<evidence type="ECO:0000256" key="5">
    <source>
        <dbReference type="ARBA" id="ARBA00023154"/>
    </source>
</evidence>
<evidence type="ECO:0000256" key="4">
    <source>
        <dbReference type="ARBA" id="ARBA00022605"/>
    </source>
</evidence>
<dbReference type="EC" id="5.1.1.7" evidence="3"/>
<evidence type="ECO:0000313" key="8">
    <source>
        <dbReference type="EMBL" id="MPM83408.1"/>
    </source>
</evidence>
<evidence type="ECO:0000256" key="1">
    <source>
        <dbReference type="ARBA" id="ARBA00005196"/>
    </source>
</evidence>
<evidence type="ECO:0000256" key="3">
    <source>
        <dbReference type="ARBA" id="ARBA00013080"/>
    </source>
</evidence>
<comment type="caution">
    <text evidence="8">The sequence shown here is derived from an EMBL/GenBank/DDBJ whole genome shotgun (WGS) entry which is preliminary data.</text>
</comment>
<evidence type="ECO:0000256" key="2">
    <source>
        <dbReference type="ARBA" id="ARBA00010219"/>
    </source>
</evidence>